<keyword evidence="3" id="KW-1185">Reference proteome</keyword>
<dbReference type="PANTHER" id="PTHR30383">
    <property type="entry name" value="THIOESTERASE 1/PROTEASE 1/LYSOPHOSPHOLIPASE L1"/>
    <property type="match status" value="1"/>
</dbReference>
<sequence>MIRFWLALLLLSPWLLWQARRTRATTPRLPEAGGEPHGLCGDEGPILRLLVVGESTAAGVGVQTHDQGLAAHLAEQLSARFRRPVGWQTVGINGIRAAGLLEHLVSVPPADLAIISLGVNDTTSLTRRHAYRQALSDLIVALRSDNADLPIYILAVPPMQRFTALPRPLRDLLGWRAQGLDRVQRDLARALPGVRHLVYPLVDGEGLLAEDGYHPSARGYAYIAGAVADGIREDRPTVVDSR</sequence>
<protein>
    <submittedName>
        <fullName evidence="2">GDSL-like lipase/acylhydrolase domain protein</fullName>
    </submittedName>
</protein>
<evidence type="ECO:0000313" key="3">
    <source>
        <dbReference type="Proteomes" id="UP000771797"/>
    </source>
</evidence>
<evidence type="ECO:0000259" key="1">
    <source>
        <dbReference type="Pfam" id="PF13472"/>
    </source>
</evidence>
<dbReference type="SUPFAM" id="SSF52266">
    <property type="entry name" value="SGNH hydrolase"/>
    <property type="match status" value="1"/>
</dbReference>
<proteinExistence type="predicted"/>
<reference evidence="2 3" key="1">
    <citation type="submission" date="2012-09" db="EMBL/GenBank/DDBJ databases">
        <title>Genome Sequence of alkane-degrading Bacterium Alcanivorax sp. 6-D-6.</title>
        <authorList>
            <person name="Lai Q."/>
            <person name="Shao Z."/>
        </authorList>
    </citation>
    <scope>NUCLEOTIDE SEQUENCE [LARGE SCALE GENOMIC DNA]</scope>
    <source>
        <strain evidence="2 3">6-D-6</strain>
    </source>
</reference>
<feature type="domain" description="SGNH hydrolase-type esterase" evidence="1">
    <location>
        <begin position="51"/>
        <end position="221"/>
    </location>
</feature>
<dbReference type="InterPro" id="IPR036514">
    <property type="entry name" value="SGNH_hydro_sf"/>
</dbReference>
<dbReference type="Pfam" id="PF13472">
    <property type="entry name" value="Lipase_GDSL_2"/>
    <property type="match status" value="1"/>
</dbReference>
<accession>A0ABQ6YCS2</accession>
<dbReference type="RefSeq" id="WP_133491502.1">
    <property type="nucleotide sequence ID" value="NZ_AQPF01000002.1"/>
</dbReference>
<dbReference type="Gene3D" id="3.40.50.1110">
    <property type="entry name" value="SGNH hydrolase"/>
    <property type="match status" value="1"/>
</dbReference>
<dbReference type="InterPro" id="IPR013830">
    <property type="entry name" value="SGNH_hydro"/>
</dbReference>
<organism evidence="2 3">
    <name type="scientific">Alcanivorax xiamenensis</name>
    <dbReference type="NCBI Taxonomy" id="1177156"/>
    <lineage>
        <taxon>Bacteria</taxon>
        <taxon>Pseudomonadati</taxon>
        <taxon>Pseudomonadota</taxon>
        <taxon>Gammaproteobacteria</taxon>
        <taxon>Oceanospirillales</taxon>
        <taxon>Alcanivoracaceae</taxon>
        <taxon>Alcanivorax</taxon>
    </lineage>
</organism>
<dbReference type="CDD" id="cd01836">
    <property type="entry name" value="FeeA_FeeB_like"/>
    <property type="match status" value="1"/>
</dbReference>
<name>A0ABQ6YCS2_9GAMM</name>
<comment type="caution">
    <text evidence="2">The sequence shown here is derived from an EMBL/GenBank/DDBJ whole genome shotgun (WGS) entry which is preliminary data.</text>
</comment>
<evidence type="ECO:0000313" key="2">
    <source>
        <dbReference type="EMBL" id="KAF0808001.1"/>
    </source>
</evidence>
<gene>
    <name evidence="2" type="ORF">A6D6_00391</name>
</gene>
<dbReference type="Proteomes" id="UP000771797">
    <property type="component" value="Unassembled WGS sequence"/>
</dbReference>
<dbReference type="InterPro" id="IPR051532">
    <property type="entry name" value="Ester_Hydrolysis_Enzymes"/>
</dbReference>
<dbReference type="EMBL" id="AQPF01000002">
    <property type="protein sequence ID" value="KAF0808001.1"/>
    <property type="molecule type" value="Genomic_DNA"/>
</dbReference>
<dbReference type="PANTHER" id="PTHR30383:SF24">
    <property type="entry name" value="THIOESTERASE 1_PROTEASE 1_LYSOPHOSPHOLIPASE L1"/>
    <property type="match status" value="1"/>
</dbReference>